<dbReference type="PANTHER" id="PTHR46641:SF25">
    <property type="entry name" value="CNMAMIDE RECEPTOR-RELATED"/>
    <property type="match status" value="1"/>
</dbReference>
<dbReference type="PANTHER" id="PTHR46641">
    <property type="entry name" value="FMRFAMIDE RECEPTOR-RELATED"/>
    <property type="match status" value="1"/>
</dbReference>
<feature type="transmembrane region" description="Helical" evidence="5">
    <location>
        <begin position="293"/>
        <end position="318"/>
    </location>
</feature>
<evidence type="ECO:0000313" key="8">
    <source>
        <dbReference type="Proteomes" id="UP000276133"/>
    </source>
</evidence>
<dbReference type="GO" id="GO:0016020">
    <property type="term" value="C:membrane"/>
    <property type="evidence" value="ECO:0007669"/>
    <property type="project" value="UniProtKB-SubCell"/>
</dbReference>
<evidence type="ECO:0000256" key="1">
    <source>
        <dbReference type="ARBA" id="ARBA00004370"/>
    </source>
</evidence>
<evidence type="ECO:0000256" key="3">
    <source>
        <dbReference type="ARBA" id="ARBA00022989"/>
    </source>
</evidence>
<dbReference type="EMBL" id="REGN01001553">
    <property type="protein sequence ID" value="RNA33907.1"/>
    <property type="molecule type" value="Genomic_DNA"/>
</dbReference>
<dbReference type="InterPro" id="IPR052954">
    <property type="entry name" value="GPCR-Ligand_Int"/>
</dbReference>
<feature type="transmembrane region" description="Helical" evidence="5">
    <location>
        <begin position="12"/>
        <end position="35"/>
    </location>
</feature>
<dbReference type="Gene3D" id="1.20.1070.10">
    <property type="entry name" value="Rhodopsin 7-helix transmembrane proteins"/>
    <property type="match status" value="1"/>
</dbReference>
<dbReference type="GO" id="GO:0004930">
    <property type="term" value="F:G protein-coupled receptor activity"/>
    <property type="evidence" value="ECO:0007669"/>
    <property type="project" value="InterPro"/>
</dbReference>
<keyword evidence="3 5" id="KW-1133">Transmembrane helix</keyword>
<protein>
    <submittedName>
        <fullName evidence="7">FMRFamide receptor-like</fullName>
    </submittedName>
</protein>
<evidence type="ECO:0000313" key="7">
    <source>
        <dbReference type="EMBL" id="RNA33907.1"/>
    </source>
</evidence>
<dbReference type="PRINTS" id="PR00237">
    <property type="entry name" value="GPCRRHODOPSN"/>
</dbReference>
<evidence type="ECO:0000256" key="4">
    <source>
        <dbReference type="ARBA" id="ARBA00023136"/>
    </source>
</evidence>
<accession>A0A3M7SE36</accession>
<keyword evidence="4 5" id="KW-0472">Membrane</keyword>
<keyword evidence="7" id="KW-0675">Receptor</keyword>
<feature type="transmembrane region" description="Helical" evidence="5">
    <location>
        <begin position="88"/>
        <end position="108"/>
    </location>
</feature>
<comment type="subcellular location">
    <subcellularLocation>
        <location evidence="1">Membrane</location>
    </subcellularLocation>
</comment>
<dbReference type="Proteomes" id="UP000276133">
    <property type="component" value="Unassembled WGS sequence"/>
</dbReference>
<evidence type="ECO:0000256" key="2">
    <source>
        <dbReference type="ARBA" id="ARBA00022692"/>
    </source>
</evidence>
<dbReference type="InterPro" id="IPR017452">
    <property type="entry name" value="GPCR_Rhodpsn_7TM"/>
</dbReference>
<dbReference type="STRING" id="10195.A0A3M7SE36"/>
<dbReference type="Pfam" id="PF00001">
    <property type="entry name" value="7tm_1"/>
    <property type="match status" value="1"/>
</dbReference>
<feature type="transmembrane region" description="Helical" evidence="5">
    <location>
        <begin position="187"/>
        <end position="216"/>
    </location>
</feature>
<proteinExistence type="predicted"/>
<organism evidence="7 8">
    <name type="scientific">Brachionus plicatilis</name>
    <name type="common">Marine rotifer</name>
    <name type="synonym">Brachionus muelleri</name>
    <dbReference type="NCBI Taxonomy" id="10195"/>
    <lineage>
        <taxon>Eukaryota</taxon>
        <taxon>Metazoa</taxon>
        <taxon>Spiralia</taxon>
        <taxon>Gnathifera</taxon>
        <taxon>Rotifera</taxon>
        <taxon>Eurotatoria</taxon>
        <taxon>Monogononta</taxon>
        <taxon>Pseudotrocha</taxon>
        <taxon>Ploima</taxon>
        <taxon>Brachionidae</taxon>
        <taxon>Brachionus</taxon>
    </lineage>
</organism>
<comment type="caution">
    <text evidence="7">The sequence shown here is derived from an EMBL/GenBank/DDBJ whole genome shotgun (WGS) entry which is preliminary data.</text>
</comment>
<dbReference type="InterPro" id="IPR000276">
    <property type="entry name" value="GPCR_Rhodpsn"/>
</dbReference>
<keyword evidence="2 5" id="KW-0812">Transmembrane</keyword>
<keyword evidence="8" id="KW-1185">Reference proteome</keyword>
<feature type="transmembrane region" description="Helical" evidence="5">
    <location>
        <begin position="47"/>
        <end position="68"/>
    </location>
</feature>
<feature type="domain" description="G-protein coupled receptors family 1 profile" evidence="6">
    <location>
        <begin position="24"/>
        <end position="379"/>
    </location>
</feature>
<evidence type="ECO:0000259" key="6">
    <source>
        <dbReference type="PROSITE" id="PS50262"/>
    </source>
</evidence>
<reference evidence="7 8" key="1">
    <citation type="journal article" date="2018" name="Sci. Rep.">
        <title>Genomic signatures of local adaptation to the degree of environmental predictability in rotifers.</title>
        <authorList>
            <person name="Franch-Gras L."/>
            <person name="Hahn C."/>
            <person name="Garcia-Roger E.M."/>
            <person name="Carmona M.J."/>
            <person name="Serra M."/>
            <person name="Gomez A."/>
        </authorList>
    </citation>
    <scope>NUCLEOTIDE SEQUENCE [LARGE SCALE GENOMIC DNA]</scope>
    <source>
        <strain evidence="7">HYR1</strain>
    </source>
</reference>
<dbReference type="SUPFAM" id="SSF81321">
    <property type="entry name" value="Family A G protein-coupled receptor-like"/>
    <property type="match status" value="1"/>
</dbReference>
<name>A0A3M7SE36_BRAPC</name>
<sequence length="424" mass="49584">MSYVAINLPYYLRVFALPCIIIFGFVLNVVSFFVTRKIRNLSITSHYMGSLGLIDSGVLLVGGVNMWVHTINPTFSFTLLSILNCKFVPFFFYTFADWSVFVIVIMTAERLYAVWKPLKAVKIDRKLQFKVTIIASACLSCFINSHFLFTHSVIKARREMLSDYENETEEYEPICIDTFWHEFYQSYWIYIDALIYSFVPFCLLSLFNILIVKYLFKAADESFQLLEENFVRRKKPRSNMIVPPNSLQHANRAVRFGSLRESVEIILSNGKKNKRITATINLLHPNRRLNRRIAFMLLTLNISFLVFSMPMVVMQIIYFTVPQFLDSGFEPRLHENVTTSFVIISEVPVNENTIAKFDLIKAIAELLQYLNHSTNFFLYSISGRTFRNETRRFFCKFFSCLGFLKRSKFQKSSKCSIRYSFKSF</sequence>
<feature type="transmembrane region" description="Helical" evidence="5">
    <location>
        <begin position="129"/>
        <end position="149"/>
    </location>
</feature>
<gene>
    <name evidence="7" type="ORF">BpHYR1_049298</name>
</gene>
<dbReference type="OrthoDB" id="9990906at2759"/>
<evidence type="ECO:0000256" key="5">
    <source>
        <dbReference type="SAM" id="Phobius"/>
    </source>
</evidence>
<dbReference type="AlphaFoldDB" id="A0A3M7SE36"/>
<dbReference type="PROSITE" id="PS50262">
    <property type="entry name" value="G_PROTEIN_RECEP_F1_2"/>
    <property type="match status" value="1"/>
</dbReference>